<dbReference type="VEuPathDB" id="MicrosporidiaDB:NEDG_01621"/>
<dbReference type="GeneID" id="93647971"/>
<sequence>MKVCHLLVLVLLSTLGVWGRVDSGLALERFSTRVCSYFFFYRSVDAFTVVNVGDKPVRGIYFENREKLLRYYDDLGKIHRSMEKNGNYFLGLRYALKKGEKITFTIERLSQRVISMPSFDGNQLVYTAIDDSGDYLNVGDICRPFPLETIDISIVGKSLKLSRPYSYITMLLQALLLLWGLIHLVTWVFVTRGPKPTVVYREKPNKIN</sequence>
<keyword evidence="1" id="KW-0472">Membrane</keyword>
<evidence type="ECO:0000256" key="1">
    <source>
        <dbReference type="SAM" id="Phobius"/>
    </source>
</evidence>
<keyword evidence="1" id="KW-0812">Transmembrane</keyword>
<proteinExistence type="predicted"/>
<dbReference type="RefSeq" id="XP_067544929.1">
    <property type="nucleotide sequence ID" value="XM_067689039.1"/>
</dbReference>
<accession>A0A177EH58</accession>
<organism evidence="3 4">
    <name type="scientific">Nematocida displodere</name>
    <dbReference type="NCBI Taxonomy" id="1805483"/>
    <lineage>
        <taxon>Eukaryota</taxon>
        <taxon>Fungi</taxon>
        <taxon>Fungi incertae sedis</taxon>
        <taxon>Microsporidia</taxon>
        <taxon>Nematocida</taxon>
    </lineage>
</organism>
<dbReference type="EMBL" id="LTDL01000021">
    <property type="protein sequence ID" value="OAG31208.1"/>
    <property type="molecule type" value="Genomic_DNA"/>
</dbReference>
<evidence type="ECO:0000313" key="3">
    <source>
        <dbReference type="EMBL" id="OAG31208.1"/>
    </source>
</evidence>
<reference evidence="3 4" key="1">
    <citation type="submission" date="2016-02" db="EMBL/GenBank/DDBJ databases">
        <title>Discovery of a natural microsporidian pathogen with a broad tissue tropism in Caenorhabditis elegans.</title>
        <authorList>
            <person name="Luallen R.J."/>
            <person name="Reinke A.W."/>
            <person name="Tong L."/>
            <person name="Botts M.R."/>
            <person name="Felix M.-A."/>
            <person name="Troemel E.R."/>
        </authorList>
    </citation>
    <scope>NUCLEOTIDE SEQUENCE [LARGE SCALE GENOMIC DNA]</scope>
    <source>
        <strain evidence="3 4">JUm2807</strain>
    </source>
</reference>
<keyword evidence="1" id="KW-1133">Transmembrane helix</keyword>
<dbReference type="Proteomes" id="UP000185944">
    <property type="component" value="Unassembled WGS sequence"/>
</dbReference>
<evidence type="ECO:0008006" key="5">
    <source>
        <dbReference type="Google" id="ProtNLM"/>
    </source>
</evidence>
<protein>
    <recommendedName>
        <fullName evidence="5">Translocon-associated protein subunit beta</fullName>
    </recommendedName>
</protein>
<dbReference type="AlphaFoldDB" id="A0A177EH58"/>
<evidence type="ECO:0000256" key="2">
    <source>
        <dbReference type="SAM" id="SignalP"/>
    </source>
</evidence>
<feature type="chain" id="PRO_5008060390" description="Translocon-associated protein subunit beta" evidence="2">
    <location>
        <begin position="20"/>
        <end position="208"/>
    </location>
</feature>
<evidence type="ECO:0000313" key="4">
    <source>
        <dbReference type="Proteomes" id="UP000185944"/>
    </source>
</evidence>
<dbReference type="OrthoDB" id="2186415at2759"/>
<comment type="caution">
    <text evidence="3">The sequence shown here is derived from an EMBL/GenBank/DDBJ whole genome shotgun (WGS) entry which is preliminary data.</text>
</comment>
<gene>
    <name evidence="3" type="ORF">NEDG_01621</name>
</gene>
<feature type="transmembrane region" description="Helical" evidence="1">
    <location>
        <begin position="167"/>
        <end position="190"/>
    </location>
</feature>
<name>A0A177EH58_9MICR</name>
<keyword evidence="4" id="KW-1185">Reference proteome</keyword>
<feature type="signal peptide" evidence="2">
    <location>
        <begin position="1"/>
        <end position="19"/>
    </location>
</feature>
<keyword evidence="2" id="KW-0732">Signal</keyword>